<evidence type="ECO:0000313" key="2">
    <source>
        <dbReference type="Proteomes" id="UP000756346"/>
    </source>
</evidence>
<accession>A0A9P9BMT1</accession>
<evidence type="ECO:0000313" key="1">
    <source>
        <dbReference type="EMBL" id="KAH7026201.1"/>
    </source>
</evidence>
<dbReference type="EMBL" id="JAGTJQ010000008">
    <property type="protein sequence ID" value="KAH7026201.1"/>
    <property type="molecule type" value="Genomic_DNA"/>
</dbReference>
<gene>
    <name evidence="1" type="ORF">B0I36DRAFT_330090</name>
</gene>
<keyword evidence="2" id="KW-1185">Reference proteome</keyword>
<dbReference type="Proteomes" id="UP000756346">
    <property type="component" value="Unassembled WGS sequence"/>
</dbReference>
<dbReference type="AlphaFoldDB" id="A0A9P9BMT1"/>
<organism evidence="1 2">
    <name type="scientific">Microdochium trichocladiopsis</name>
    <dbReference type="NCBI Taxonomy" id="1682393"/>
    <lineage>
        <taxon>Eukaryota</taxon>
        <taxon>Fungi</taxon>
        <taxon>Dikarya</taxon>
        <taxon>Ascomycota</taxon>
        <taxon>Pezizomycotina</taxon>
        <taxon>Sordariomycetes</taxon>
        <taxon>Xylariomycetidae</taxon>
        <taxon>Xylariales</taxon>
        <taxon>Microdochiaceae</taxon>
        <taxon>Microdochium</taxon>
    </lineage>
</organism>
<dbReference type="GeneID" id="70184344"/>
<reference evidence="1" key="1">
    <citation type="journal article" date="2021" name="Nat. Commun.">
        <title>Genetic determinants of endophytism in the Arabidopsis root mycobiome.</title>
        <authorList>
            <person name="Mesny F."/>
            <person name="Miyauchi S."/>
            <person name="Thiergart T."/>
            <person name="Pickel B."/>
            <person name="Atanasova L."/>
            <person name="Karlsson M."/>
            <person name="Huettel B."/>
            <person name="Barry K.W."/>
            <person name="Haridas S."/>
            <person name="Chen C."/>
            <person name="Bauer D."/>
            <person name="Andreopoulos W."/>
            <person name="Pangilinan J."/>
            <person name="LaButti K."/>
            <person name="Riley R."/>
            <person name="Lipzen A."/>
            <person name="Clum A."/>
            <person name="Drula E."/>
            <person name="Henrissat B."/>
            <person name="Kohler A."/>
            <person name="Grigoriev I.V."/>
            <person name="Martin F.M."/>
            <person name="Hacquard S."/>
        </authorList>
    </citation>
    <scope>NUCLEOTIDE SEQUENCE</scope>
    <source>
        <strain evidence="1">MPI-CAGE-CH-0230</strain>
    </source>
</reference>
<sequence>MPSTLPKGSDLDRGWPYARIYYLSSTHSEKQQTVGSGEIKSSSVEEEPLWVAELTVFFEECSDINLFRPARELKKNGISFACAYSTRPDSDIVEELYYEYDHQDPEDAFNILFDDMPLPGWWPWPKERTS</sequence>
<dbReference type="RefSeq" id="XP_046009418.1">
    <property type="nucleotide sequence ID" value="XM_046154798.1"/>
</dbReference>
<proteinExistence type="predicted"/>
<name>A0A9P9BMT1_9PEZI</name>
<protein>
    <submittedName>
        <fullName evidence="1">Uncharacterized protein</fullName>
    </submittedName>
</protein>
<dbReference type="OrthoDB" id="4589291at2759"/>
<comment type="caution">
    <text evidence="1">The sequence shown here is derived from an EMBL/GenBank/DDBJ whole genome shotgun (WGS) entry which is preliminary data.</text>
</comment>